<dbReference type="InterPro" id="IPR039425">
    <property type="entry name" value="RNA_pol_sigma-70-like"/>
</dbReference>
<evidence type="ECO:0000259" key="6">
    <source>
        <dbReference type="Pfam" id="PF08281"/>
    </source>
</evidence>
<name>A0A1I3AFI6_9SPHI</name>
<evidence type="ECO:0000259" key="5">
    <source>
        <dbReference type="Pfam" id="PF04542"/>
    </source>
</evidence>
<keyword evidence="2" id="KW-0805">Transcription regulation</keyword>
<dbReference type="SUPFAM" id="SSF88946">
    <property type="entry name" value="Sigma2 domain of RNA polymerase sigma factors"/>
    <property type="match status" value="1"/>
</dbReference>
<organism evidence="7 8">
    <name type="scientific">Pedobacter insulae</name>
    <dbReference type="NCBI Taxonomy" id="414048"/>
    <lineage>
        <taxon>Bacteria</taxon>
        <taxon>Pseudomonadati</taxon>
        <taxon>Bacteroidota</taxon>
        <taxon>Sphingobacteriia</taxon>
        <taxon>Sphingobacteriales</taxon>
        <taxon>Sphingobacteriaceae</taxon>
        <taxon>Pedobacter</taxon>
    </lineage>
</organism>
<feature type="domain" description="RNA polymerase sigma factor 70 region 4 type 2" evidence="6">
    <location>
        <begin position="101"/>
        <end position="152"/>
    </location>
</feature>
<dbReference type="RefSeq" id="WP_090997929.1">
    <property type="nucleotide sequence ID" value="NZ_FOPP01000014.1"/>
</dbReference>
<dbReference type="GO" id="GO:0003677">
    <property type="term" value="F:DNA binding"/>
    <property type="evidence" value="ECO:0007669"/>
    <property type="project" value="InterPro"/>
</dbReference>
<dbReference type="GO" id="GO:0006352">
    <property type="term" value="P:DNA-templated transcription initiation"/>
    <property type="evidence" value="ECO:0007669"/>
    <property type="project" value="InterPro"/>
</dbReference>
<dbReference type="GO" id="GO:0016987">
    <property type="term" value="F:sigma factor activity"/>
    <property type="evidence" value="ECO:0007669"/>
    <property type="project" value="UniProtKB-KW"/>
</dbReference>
<dbReference type="AlphaFoldDB" id="A0A1I3AFI6"/>
<dbReference type="PANTHER" id="PTHR43133:SF45">
    <property type="entry name" value="RNA POLYMERASE ECF-TYPE SIGMA FACTOR"/>
    <property type="match status" value="1"/>
</dbReference>
<protein>
    <submittedName>
        <fullName evidence="7">RNA polymerase sigma-70 factor, ECF subfamily</fullName>
    </submittedName>
</protein>
<dbReference type="Pfam" id="PF04542">
    <property type="entry name" value="Sigma70_r2"/>
    <property type="match status" value="1"/>
</dbReference>
<dbReference type="InterPro" id="IPR007627">
    <property type="entry name" value="RNA_pol_sigma70_r2"/>
</dbReference>
<keyword evidence="3" id="KW-0731">Sigma factor</keyword>
<dbReference type="NCBIfam" id="TIGR02937">
    <property type="entry name" value="sigma70-ECF"/>
    <property type="match status" value="1"/>
</dbReference>
<evidence type="ECO:0000313" key="8">
    <source>
        <dbReference type="Proteomes" id="UP000199666"/>
    </source>
</evidence>
<evidence type="ECO:0000313" key="7">
    <source>
        <dbReference type="EMBL" id="SFH48626.1"/>
    </source>
</evidence>
<dbReference type="InterPro" id="IPR014284">
    <property type="entry name" value="RNA_pol_sigma-70_dom"/>
</dbReference>
<evidence type="ECO:0000256" key="3">
    <source>
        <dbReference type="ARBA" id="ARBA00023082"/>
    </source>
</evidence>
<keyword evidence="4" id="KW-0804">Transcription</keyword>
<dbReference type="InterPro" id="IPR013324">
    <property type="entry name" value="RNA_pol_sigma_r3/r4-like"/>
</dbReference>
<sequence>MSEREFLTMIQDNQRIIHKVCRIYRDSPEDREDLFQEIVFQLWRSYPSFRGGSKSSTWLYRVALNTAMASFRKNKPNVISAEYLPDIQFEDINYEGNERQEKLLASIRQLSEPDRALIALYLDELSYQQIAGILGISENNVGVKLNRIKLKLQKLIK</sequence>
<feature type="domain" description="RNA polymerase sigma-70 region 2" evidence="5">
    <location>
        <begin position="9"/>
        <end position="75"/>
    </location>
</feature>
<evidence type="ECO:0000256" key="1">
    <source>
        <dbReference type="ARBA" id="ARBA00010641"/>
    </source>
</evidence>
<dbReference type="InterPro" id="IPR013249">
    <property type="entry name" value="RNA_pol_sigma70_r4_t2"/>
</dbReference>
<dbReference type="InterPro" id="IPR036388">
    <property type="entry name" value="WH-like_DNA-bd_sf"/>
</dbReference>
<dbReference type="Proteomes" id="UP000199666">
    <property type="component" value="Unassembled WGS sequence"/>
</dbReference>
<dbReference type="OrthoDB" id="9780326at2"/>
<evidence type="ECO:0000256" key="4">
    <source>
        <dbReference type="ARBA" id="ARBA00023163"/>
    </source>
</evidence>
<keyword evidence="8" id="KW-1185">Reference proteome</keyword>
<dbReference type="InterPro" id="IPR013325">
    <property type="entry name" value="RNA_pol_sigma_r2"/>
</dbReference>
<dbReference type="Gene3D" id="1.10.1740.10">
    <property type="match status" value="1"/>
</dbReference>
<dbReference type="EMBL" id="FOPP01000014">
    <property type="protein sequence ID" value="SFH48626.1"/>
    <property type="molecule type" value="Genomic_DNA"/>
</dbReference>
<reference evidence="7 8" key="1">
    <citation type="submission" date="2016-10" db="EMBL/GenBank/DDBJ databases">
        <authorList>
            <person name="de Groot N.N."/>
        </authorList>
    </citation>
    <scope>NUCLEOTIDE SEQUENCE [LARGE SCALE GENOMIC DNA]</scope>
    <source>
        <strain evidence="7 8">DSM 18684</strain>
    </source>
</reference>
<accession>A0A1I3AFI6</accession>
<dbReference type="PANTHER" id="PTHR43133">
    <property type="entry name" value="RNA POLYMERASE ECF-TYPE SIGMA FACTO"/>
    <property type="match status" value="1"/>
</dbReference>
<proteinExistence type="inferred from homology"/>
<gene>
    <name evidence="7" type="ORF">SAMN04489864_11458</name>
</gene>
<dbReference type="SUPFAM" id="SSF88659">
    <property type="entry name" value="Sigma3 and sigma4 domains of RNA polymerase sigma factors"/>
    <property type="match status" value="1"/>
</dbReference>
<dbReference type="STRING" id="414048.SAMN04489864_11458"/>
<comment type="similarity">
    <text evidence="1">Belongs to the sigma-70 factor family. ECF subfamily.</text>
</comment>
<evidence type="ECO:0000256" key="2">
    <source>
        <dbReference type="ARBA" id="ARBA00023015"/>
    </source>
</evidence>
<dbReference type="Pfam" id="PF08281">
    <property type="entry name" value="Sigma70_r4_2"/>
    <property type="match status" value="1"/>
</dbReference>
<dbReference type="Gene3D" id="1.10.10.10">
    <property type="entry name" value="Winged helix-like DNA-binding domain superfamily/Winged helix DNA-binding domain"/>
    <property type="match status" value="1"/>
</dbReference>